<dbReference type="Proteomes" id="UP000324907">
    <property type="component" value="Unassembled WGS sequence"/>
</dbReference>
<keyword evidence="7" id="KW-1185">Reference proteome</keyword>
<organism evidence="4 7">
    <name type="scientific">Cafeteria roenbergensis</name>
    <name type="common">Marine flagellate</name>
    <dbReference type="NCBI Taxonomy" id="33653"/>
    <lineage>
        <taxon>Eukaryota</taxon>
        <taxon>Sar</taxon>
        <taxon>Stramenopiles</taxon>
        <taxon>Bigyra</taxon>
        <taxon>Opalozoa</taxon>
        <taxon>Bicosoecida</taxon>
        <taxon>Cafeteriaceae</taxon>
        <taxon>Cafeteria</taxon>
    </lineage>
</organism>
<evidence type="ECO:0000313" key="2">
    <source>
        <dbReference type="EMBL" id="KAA0145673.1"/>
    </source>
</evidence>
<proteinExistence type="predicted"/>
<evidence type="ECO:0000256" key="1">
    <source>
        <dbReference type="SAM" id="Phobius"/>
    </source>
</evidence>
<dbReference type="EMBL" id="VLTM01000242">
    <property type="protein sequence ID" value="KAA0145673.1"/>
    <property type="molecule type" value="Genomic_DNA"/>
</dbReference>
<dbReference type="Proteomes" id="UP000322899">
    <property type="component" value="Unassembled WGS sequence"/>
</dbReference>
<comment type="caution">
    <text evidence="4">The sequence shown here is derived from an EMBL/GenBank/DDBJ whole genome shotgun (WGS) entry which is preliminary data.</text>
</comment>
<keyword evidence="1" id="KW-0812">Transmembrane</keyword>
<reference evidence="6 7" key="1">
    <citation type="submission" date="2019-07" db="EMBL/GenBank/DDBJ databases">
        <title>Genomes of Cafeteria roenbergensis.</title>
        <authorList>
            <person name="Fischer M.G."/>
            <person name="Hackl T."/>
            <person name="Roman M."/>
        </authorList>
    </citation>
    <scope>NUCLEOTIDE SEQUENCE [LARGE SCALE GENOMIC DNA]</scope>
    <source>
        <strain evidence="4 7">BVI</strain>
        <strain evidence="2 9">Cflag</strain>
        <strain evidence="5 6">E4-10P</strain>
        <strain evidence="3 8">RCC970-E3</strain>
    </source>
</reference>
<protein>
    <submittedName>
        <fullName evidence="4">Uncharacterized protein</fullName>
    </submittedName>
</protein>
<accession>A0A5A8C5H2</accession>
<feature type="transmembrane region" description="Helical" evidence="1">
    <location>
        <begin position="12"/>
        <end position="32"/>
    </location>
</feature>
<evidence type="ECO:0000313" key="9">
    <source>
        <dbReference type="Proteomes" id="UP000325113"/>
    </source>
</evidence>
<dbReference type="Proteomes" id="UP000325113">
    <property type="component" value="Unassembled WGS sequence"/>
</dbReference>
<evidence type="ECO:0000313" key="5">
    <source>
        <dbReference type="EMBL" id="KAA0169123.1"/>
    </source>
</evidence>
<dbReference type="AlphaFoldDB" id="A0A5A8C5H2"/>
<dbReference type="Proteomes" id="UP000323011">
    <property type="component" value="Unassembled WGS sequence"/>
</dbReference>
<evidence type="ECO:0000313" key="7">
    <source>
        <dbReference type="Proteomes" id="UP000323011"/>
    </source>
</evidence>
<keyword evidence="1" id="KW-0472">Membrane</keyword>
<dbReference type="EMBL" id="VLTO01000073">
    <property type="protein sequence ID" value="KAA0169123.1"/>
    <property type="molecule type" value="Genomic_DNA"/>
</dbReference>
<keyword evidence="1" id="KW-1133">Transmembrane helix</keyword>
<evidence type="ECO:0000313" key="4">
    <source>
        <dbReference type="EMBL" id="KAA0148273.1"/>
    </source>
</evidence>
<dbReference type="EMBL" id="VLTL01000325">
    <property type="protein sequence ID" value="KAA0146074.1"/>
    <property type="molecule type" value="Genomic_DNA"/>
</dbReference>
<dbReference type="EMBL" id="VLTN01000055">
    <property type="protein sequence ID" value="KAA0148273.1"/>
    <property type="molecule type" value="Genomic_DNA"/>
</dbReference>
<evidence type="ECO:0000313" key="8">
    <source>
        <dbReference type="Proteomes" id="UP000324907"/>
    </source>
</evidence>
<evidence type="ECO:0000313" key="6">
    <source>
        <dbReference type="Proteomes" id="UP000322899"/>
    </source>
</evidence>
<gene>
    <name evidence="5" type="ORF">FNF27_07075</name>
    <name evidence="3" type="ORF">FNF28_07740</name>
    <name evidence="4" type="ORF">FNF29_06809</name>
    <name evidence="2" type="ORF">FNF31_07992</name>
</gene>
<sequence length="98" mass="11145">MDLPADPITLLSVGIAGLMIVACVGGCLYYTIWVKCLEPRWREIRVKYLVPCWISTRRGCIRPCRAGTEGCLSTISMHLNRLCEWEEDWKPMPTGNMV</sequence>
<evidence type="ECO:0000313" key="3">
    <source>
        <dbReference type="EMBL" id="KAA0146074.1"/>
    </source>
</evidence>
<name>A0A5A8C5H2_CAFRO</name>